<dbReference type="SUPFAM" id="SSF53448">
    <property type="entry name" value="Nucleotide-diphospho-sugar transferases"/>
    <property type="match status" value="1"/>
</dbReference>
<dbReference type="EMBL" id="HG996468">
    <property type="protein sequence ID" value="CAG1850433.1"/>
    <property type="molecule type" value="Genomic_DNA"/>
</dbReference>
<dbReference type="EC" id="2.4.1.-" evidence="4"/>
<keyword evidence="4" id="KW-0961">Cell wall biogenesis/degradation</keyword>
<reference evidence="5" key="1">
    <citation type="submission" date="2021-03" db="EMBL/GenBank/DDBJ databases">
        <authorList>
            <consortium name="Genoscope - CEA"/>
            <person name="William W."/>
        </authorList>
    </citation>
    <scope>NUCLEOTIDE SEQUENCE</scope>
    <source>
        <strain evidence="5">Doubled-haploid Pahang</strain>
    </source>
</reference>
<proteinExistence type="inferred from homology"/>
<evidence type="ECO:0000256" key="3">
    <source>
        <dbReference type="ARBA" id="ARBA00022676"/>
    </source>
</evidence>
<evidence type="ECO:0000256" key="1">
    <source>
        <dbReference type="ARBA" id="ARBA00004877"/>
    </source>
</evidence>
<organism evidence="6 7">
    <name type="scientific">Musa acuminata subsp. malaccensis</name>
    <name type="common">Wild banana</name>
    <name type="synonym">Musa malaccensis</name>
    <dbReference type="NCBI Taxonomy" id="214687"/>
    <lineage>
        <taxon>Eukaryota</taxon>
        <taxon>Viridiplantae</taxon>
        <taxon>Streptophyta</taxon>
        <taxon>Embryophyta</taxon>
        <taxon>Tracheophyta</taxon>
        <taxon>Spermatophyta</taxon>
        <taxon>Magnoliopsida</taxon>
        <taxon>Liliopsida</taxon>
        <taxon>Zingiberales</taxon>
        <taxon>Musaceae</taxon>
        <taxon>Musa</taxon>
    </lineage>
</organism>
<evidence type="ECO:0000256" key="4">
    <source>
        <dbReference type="RuleBase" id="RU362027"/>
    </source>
</evidence>
<evidence type="ECO:0000313" key="7">
    <source>
        <dbReference type="Proteomes" id="UP000012960"/>
    </source>
</evidence>
<dbReference type="InParanoid" id="A0A804ICX0"/>
<evidence type="ECO:0000313" key="5">
    <source>
        <dbReference type="EMBL" id="CAG1850433.1"/>
    </source>
</evidence>
<dbReference type="Proteomes" id="UP000012960">
    <property type="component" value="Unplaced"/>
</dbReference>
<keyword evidence="4" id="KW-0333">Golgi apparatus</keyword>
<dbReference type="AlphaFoldDB" id="A0A804ICX0"/>
<keyword evidence="3 4" id="KW-0808">Transferase</keyword>
<comment type="subcellular location">
    <subcellularLocation>
        <location evidence="4">Golgi apparatus membrane</location>
        <topology evidence="4">Single-pass type II membrane protein</topology>
    </subcellularLocation>
</comment>
<dbReference type="EnsemblPlants" id="Ma03_t16750.1">
    <property type="protein sequence ID" value="Ma03_p16750.1"/>
    <property type="gene ID" value="Ma03_g16750"/>
</dbReference>
<dbReference type="InterPro" id="IPR029993">
    <property type="entry name" value="GAUT"/>
</dbReference>
<dbReference type="GO" id="GO:0045489">
    <property type="term" value="P:pectin biosynthetic process"/>
    <property type="evidence" value="ECO:0007669"/>
    <property type="project" value="UniProtKB-UniPathway"/>
</dbReference>
<reference evidence="6" key="2">
    <citation type="submission" date="2021-05" db="UniProtKB">
        <authorList>
            <consortium name="EnsemblPlants"/>
        </authorList>
    </citation>
    <scope>IDENTIFICATION</scope>
    <source>
        <strain evidence="6">subsp. malaccensis</strain>
    </source>
</reference>
<dbReference type="UniPathway" id="UPA00845"/>
<keyword evidence="7" id="KW-1185">Reference proteome</keyword>
<name>A0A804ICX0_MUSAM</name>
<comment type="similarity">
    <text evidence="2 4">Belongs to the glycosyltransferase 8 family.</text>
</comment>
<dbReference type="PANTHER" id="PTHR32116">
    <property type="entry name" value="GALACTURONOSYLTRANSFERASE 4-RELATED"/>
    <property type="match status" value="1"/>
</dbReference>
<dbReference type="GO" id="GO:0000139">
    <property type="term" value="C:Golgi membrane"/>
    <property type="evidence" value="ECO:0007669"/>
    <property type="project" value="UniProtKB-SubCell"/>
</dbReference>
<keyword evidence="3 4" id="KW-0328">Glycosyltransferase</keyword>
<dbReference type="Pfam" id="PF01501">
    <property type="entry name" value="Glyco_transf_8"/>
    <property type="match status" value="1"/>
</dbReference>
<dbReference type="InterPro" id="IPR002495">
    <property type="entry name" value="Glyco_trans_8"/>
</dbReference>
<evidence type="ECO:0000313" key="6">
    <source>
        <dbReference type="EnsemblPlants" id="Ma03_p16750.1"/>
    </source>
</evidence>
<sequence>MRLAKLTSSMLTSCDDAENIVFHIITDKKTYTSMHTWFALHSVFPAILEVRGLHQSNIPPDEDAVIMDTVEELHQSSYAYRYYRGVAEEYRRLSALKPSTFSLVNYMRIHLPELERVIFLDGDVVVQRDLTSLWHLDLHGLVMGAVSSQECNHGLCIGKTFNDYMNVSNPLISSSSLDLQRTQVCMVGGHEHFRSASMEKEQHRQDLPALA</sequence>
<dbReference type="GO" id="GO:0071555">
    <property type="term" value="P:cell wall organization"/>
    <property type="evidence" value="ECO:0007669"/>
    <property type="project" value="UniProtKB-KW"/>
</dbReference>
<dbReference type="GO" id="GO:0047262">
    <property type="term" value="F:polygalacturonate 4-alpha-galacturonosyltransferase activity"/>
    <property type="evidence" value="ECO:0007669"/>
    <property type="project" value="InterPro"/>
</dbReference>
<comment type="pathway">
    <text evidence="1 4">Glycan metabolism; pectin biosynthesis.</text>
</comment>
<evidence type="ECO:0000256" key="2">
    <source>
        <dbReference type="ARBA" id="ARBA00006351"/>
    </source>
</evidence>
<dbReference type="Gramene" id="Ma03_t16750.1">
    <property type="protein sequence ID" value="Ma03_p16750.1"/>
    <property type="gene ID" value="Ma03_g16750"/>
</dbReference>
<protein>
    <recommendedName>
        <fullName evidence="4">Hexosyltransferase</fullName>
        <ecNumber evidence="4">2.4.1.-</ecNumber>
    </recommendedName>
</protein>
<dbReference type="Gene3D" id="3.90.550.10">
    <property type="entry name" value="Spore Coat Polysaccharide Biosynthesis Protein SpsA, Chain A"/>
    <property type="match status" value="1"/>
</dbReference>
<dbReference type="InterPro" id="IPR029044">
    <property type="entry name" value="Nucleotide-diphossugar_trans"/>
</dbReference>
<dbReference type="PANTHER" id="PTHR32116:SF106">
    <property type="entry name" value="HEXOSYLTRANSFERASE"/>
    <property type="match status" value="1"/>
</dbReference>
<gene>
    <name evidence="5" type="ORF">GSMUA_201330.1</name>
</gene>
<accession>A0A804ICX0</accession>